<protein>
    <submittedName>
        <fullName evidence="2">Uncharacterized protein</fullName>
    </submittedName>
</protein>
<feature type="transmembrane region" description="Helical" evidence="1">
    <location>
        <begin position="21"/>
        <end position="40"/>
    </location>
</feature>
<reference evidence="2 3" key="1">
    <citation type="journal article" date="2012" name="BMC Microbiol.">
        <title>Genome sequence of Desulfitobacterium hafniense DCB-2, a Gram-positive anaerobe capable of dehalogenation and metal reduction.</title>
        <authorList>
            <person name="Kim S.H."/>
            <person name="Harzman C."/>
            <person name="Davis J.K."/>
            <person name="Hutcheson R."/>
            <person name="Broderick J.B."/>
            <person name="Marsh T.L."/>
            <person name="Tiedje J.M."/>
        </authorList>
    </citation>
    <scope>NUCLEOTIDE SEQUENCE [LARGE SCALE GENOMIC DNA]</scope>
    <source>
        <strain evidence="3">DSM 10664 / DCB-2</strain>
    </source>
</reference>
<dbReference type="AlphaFoldDB" id="B8FVM4"/>
<dbReference type="Proteomes" id="UP000007726">
    <property type="component" value="Chromosome"/>
</dbReference>
<keyword evidence="1" id="KW-0472">Membrane</keyword>
<evidence type="ECO:0000313" key="2">
    <source>
        <dbReference type="EMBL" id="ACL22426.1"/>
    </source>
</evidence>
<keyword evidence="1" id="KW-0812">Transmembrane</keyword>
<name>B8FVM4_DESHD</name>
<keyword evidence="1" id="KW-1133">Transmembrane helix</keyword>
<accession>B8FVM4</accession>
<dbReference type="EMBL" id="CP001336">
    <property type="protein sequence ID" value="ACL22426.1"/>
    <property type="molecule type" value="Genomic_DNA"/>
</dbReference>
<sequence>MRPQNYCGPRFENQILHPVTLLAFLIVITIGGFLILYTWFF</sequence>
<gene>
    <name evidence="2" type="ordered locus">Dhaf_4421</name>
</gene>
<evidence type="ECO:0000256" key="1">
    <source>
        <dbReference type="SAM" id="Phobius"/>
    </source>
</evidence>
<dbReference type="RefSeq" id="WP_005816971.1">
    <property type="nucleotide sequence ID" value="NC_011830.1"/>
</dbReference>
<organism evidence="2 3">
    <name type="scientific">Desulfitobacterium hafniense (strain DSM 10664 / DCB-2)</name>
    <dbReference type="NCBI Taxonomy" id="272564"/>
    <lineage>
        <taxon>Bacteria</taxon>
        <taxon>Bacillati</taxon>
        <taxon>Bacillota</taxon>
        <taxon>Clostridia</taxon>
        <taxon>Eubacteriales</taxon>
        <taxon>Desulfitobacteriaceae</taxon>
        <taxon>Desulfitobacterium</taxon>
    </lineage>
</organism>
<evidence type="ECO:0000313" key="3">
    <source>
        <dbReference type="Proteomes" id="UP000007726"/>
    </source>
</evidence>
<dbReference type="HOGENOM" id="CLU_3268986_0_0_9"/>
<proteinExistence type="predicted"/>
<dbReference type="KEGG" id="dhd:Dhaf_4421"/>